<evidence type="ECO:0000256" key="3">
    <source>
        <dbReference type="ARBA" id="ARBA00022806"/>
    </source>
</evidence>
<dbReference type="GO" id="GO:0043138">
    <property type="term" value="F:3'-5' DNA helicase activity"/>
    <property type="evidence" value="ECO:0007669"/>
    <property type="project" value="UniProtKB-EC"/>
</dbReference>
<feature type="region of interest" description="Disordered" evidence="10">
    <location>
        <begin position="592"/>
        <end position="636"/>
    </location>
</feature>
<evidence type="ECO:0000256" key="7">
    <source>
        <dbReference type="ARBA" id="ARBA00034617"/>
    </source>
</evidence>
<evidence type="ECO:0000313" key="12">
    <source>
        <dbReference type="EMBL" id="KAF5389889.1"/>
    </source>
</evidence>
<keyword evidence="5" id="KW-0413">Isomerase</keyword>
<dbReference type="SUPFAM" id="SSF158702">
    <property type="entry name" value="Sec63 N-terminal domain-like"/>
    <property type="match status" value="1"/>
</dbReference>
<evidence type="ECO:0000256" key="9">
    <source>
        <dbReference type="ARBA" id="ARBA00048988"/>
    </source>
</evidence>
<dbReference type="Proteomes" id="UP000518752">
    <property type="component" value="Unassembled WGS sequence"/>
</dbReference>
<dbReference type="EMBL" id="JAACJN010000019">
    <property type="protein sequence ID" value="KAF5389889.1"/>
    <property type="molecule type" value="Genomic_DNA"/>
</dbReference>
<organism evidence="12 13">
    <name type="scientific">Collybiopsis confluens</name>
    <dbReference type="NCBI Taxonomy" id="2823264"/>
    <lineage>
        <taxon>Eukaryota</taxon>
        <taxon>Fungi</taxon>
        <taxon>Dikarya</taxon>
        <taxon>Basidiomycota</taxon>
        <taxon>Agaricomycotina</taxon>
        <taxon>Agaricomycetes</taxon>
        <taxon>Agaricomycetidae</taxon>
        <taxon>Agaricales</taxon>
        <taxon>Marasmiineae</taxon>
        <taxon>Omphalotaceae</taxon>
        <taxon>Collybiopsis</taxon>
    </lineage>
</organism>
<evidence type="ECO:0000313" key="13">
    <source>
        <dbReference type="Proteomes" id="UP000518752"/>
    </source>
</evidence>
<dbReference type="AlphaFoldDB" id="A0A8H5MDH3"/>
<proteinExistence type="predicted"/>
<dbReference type="GO" id="GO:0051321">
    <property type="term" value="P:meiotic cell cycle"/>
    <property type="evidence" value="ECO:0007669"/>
    <property type="project" value="UniProtKB-KW"/>
</dbReference>
<dbReference type="Gene3D" id="1.10.10.10">
    <property type="entry name" value="Winged helix-like DNA-binding domain superfamily/Winged helix DNA-binding domain"/>
    <property type="match status" value="1"/>
</dbReference>
<dbReference type="GO" id="GO:0005524">
    <property type="term" value="F:ATP binding"/>
    <property type="evidence" value="ECO:0007669"/>
    <property type="project" value="UniProtKB-KW"/>
</dbReference>
<sequence>MKGVHTFQNNASIEYSDLDVMQMLGRAGRPQFDKDGVAIIMCESELESKYRALVQGKTIVESSLHINLSEHLNSEIGLGTITNLTSAKEWLKSSFLFQRIQQNPKHYSLGKDDSQSWEDRVDDIVMQNVENLKQSNLVCMEDGSQTISSTEYGDIMSKFYIRQKTMSKVLELKEGATMREVLEVIASADEFKDCRLRASEKTGYNNLRRHNDIRYEVKKVEKTSDKILLLIQAILAGISLALPEYRSNDSQPHLEAYSIFRHLARIARAVVEVAIVRELGSPLKHALELARCFQAKAWEDRPVVLRQIVSIGEKSCVVLAENGITSIPILRKQESWHLEALLNRRPPFGLDMLAAAREFPVYLLDVKEKRIHSDGGKNPVRVDLTIQCGVTEETTKFKKPKGRTSHMTSVLTLTSDNRFVDFRRISTKSLKETKTFEITATLEKPSQSIVIYIASEACAGATVIKSIKPKVAPSEFPTLNTKPITSLERELQELENVEGLFDMHVDENGELIDAEEEEPKPKPVAFKDLRKTNNGMCFKKLQESSKKRNLESVSGSTSMDHRKLPHGNYECNHSCKDKQACRHLCCREGLAEPPKSKSYKGSNKPAAEQSSLDDFASEAPSRFKARPKPKPRTKTDHALDDLENLHQNTNVQKNLKLAQGHRIKLGPSPGVTSNRKKRPAPDFNIKFATLGSPPDDVENSDLPRNLDDDNFPAPHEIISSSKKKRSYDSEEDYFDSELDALIGGLPPDDLGSAPVPIMNHIGLRPAKKKAKMDHGGSKEKSMNSLSSTAPRRPETSIFIPESEDSDRMLPGIIEVDSDDEVEFVDDNTTPFKNDDSTFDLHNYNTTPGTPDLTISMRSFEYDEVDELKDDLTADKDVSVAQFSFSGPLSLPRPSLYQLKDAGMTTDAASNNKTGVTNTMVPAQELSAPKERVFESRMVMEDEDDEFARLEAWLDAHTV</sequence>
<comment type="catalytic activity">
    <reaction evidence="7">
        <text>Couples ATP hydrolysis with the unwinding of duplex DNA by translocating in the 3'-5' direction.</text>
        <dbReference type="EC" id="5.6.2.4"/>
    </reaction>
</comment>
<dbReference type="InterPro" id="IPR004179">
    <property type="entry name" value="Sec63-dom"/>
</dbReference>
<accession>A0A8H5MDH3</accession>
<dbReference type="PANTHER" id="PTHR47835">
    <property type="entry name" value="HFM1, ATP DEPENDENT DNA HELICASE HOMOLOG"/>
    <property type="match status" value="1"/>
</dbReference>
<feature type="compositionally biased region" description="Basic and acidic residues" evidence="10">
    <location>
        <begin position="772"/>
        <end position="781"/>
    </location>
</feature>
<dbReference type="SMART" id="SM00973">
    <property type="entry name" value="Sec63"/>
    <property type="match status" value="1"/>
</dbReference>
<dbReference type="InterPro" id="IPR057842">
    <property type="entry name" value="WH_MER3"/>
</dbReference>
<evidence type="ECO:0000259" key="11">
    <source>
        <dbReference type="SMART" id="SM00973"/>
    </source>
</evidence>
<dbReference type="InterPro" id="IPR052247">
    <property type="entry name" value="Meiotic_Crossover_Helicase"/>
</dbReference>
<dbReference type="Gene3D" id="1.10.3380.10">
    <property type="entry name" value="Sec63 N-terminal domain-like domain"/>
    <property type="match status" value="1"/>
</dbReference>
<dbReference type="EC" id="5.6.2.4" evidence="8"/>
<keyword evidence="13" id="KW-1185">Reference proteome</keyword>
<evidence type="ECO:0000256" key="10">
    <source>
        <dbReference type="SAM" id="MobiDB-lite"/>
    </source>
</evidence>
<feature type="compositionally biased region" description="Basic and acidic residues" evidence="10">
    <location>
        <begin position="540"/>
        <end position="550"/>
    </location>
</feature>
<feature type="compositionally biased region" description="Basic residues" evidence="10">
    <location>
        <begin position="623"/>
        <end position="632"/>
    </location>
</feature>
<dbReference type="InterPro" id="IPR036388">
    <property type="entry name" value="WH-like_DNA-bd_sf"/>
</dbReference>
<evidence type="ECO:0000256" key="6">
    <source>
        <dbReference type="ARBA" id="ARBA00023254"/>
    </source>
</evidence>
<evidence type="ECO:0000256" key="1">
    <source>
        <dbReference type="ARBA" id="ARBA00022741"/>
    </source>
</evidence>
<evidence type="ECO:0000256" key="8">
    <source>
        <dbReference type="ARBA" id="ARBA00034808"/>
    </source>
</evidence>
<reference evidence="12 13" key="1">
    <citation type="journal article" date="2020" name="ISME J.">
        <title>Uncovering the hidden diversity of litter-decomposition mechanisms in mushroom-forming fungi.</title>
        <authorList>
            <person name="Floudas D."/>
            <person name="Bentzer J."/>
            <person name="Ahren D."/>
            <person name="Johansson T."/>
            <person name="Persson P."/>
            <person name="Tunlid A."/>
        </authorList>
    </citation>
    <scope>NUCLEOTIDE SEQUENCE [LARGE SCALE GENOMIC DNA]</scope>
    <source>
        <strain evidence="12 13">CBS 406.79</strain>
    </source>
</reference>
<dbReference type="Pfam" id="PF23445">
    <property type="entry name" value="WHD_SNRNP200"/>
    <property type="match status" value="1"/>
</dbReference>
<protein>
    <recommendedName>
        <fullName evidence="8">DNA 3'-5' helicase</fullName>
        <ecNumber evidence="8">5.6.2.4</ecNumber>
    </recommendedName>
</protein>
<comment type="catalytic activity">
    <reaction evidence="9">
        <text>ATP + H2O = ADP + phosphate + H(+)</text>
        <dbReference type="Rhea" id="RHEA:13065"/>
        <dbReference type="ChEBI" id="CHEBI:15377"/>
        <dbReference type="ChEBI" id="CHEBI:15378"/>
        <dbReference type="ChEBI" id="CHEBI:30616"/>
        <dbReference type="ChEBI" id="CHEBI:43474"/>
        <dbReference type="ChEBI" id="CHEBI:456216"/>
        <dbReference type="EC" id="5.6.2.4"/>
    </reaction>
</comment>
<dbReference type="GO" id="GO:0016787">
    <property type="term" value="F:hydrolase activity"/>
    <property type="evidence" value="ECO:0007669"/>
    <property type="project" value="UniProtKB-KW"/>
</dbReference>
<feature type="region of interest" description="Disordered" evidence="10">
    <location>
        <begin position="765"/>
        <end position="803"/>
    </location>
</feature>
<dbReference type="SUPFAM" id="SSF52540">
    <property type="entry name" value="P-loop containing nucleoside triphosphate hydrolases"/>
    <property type="match status" value="1"/>
</dbReference>
<comment type="caution">
    <text evidence="12">The sequence shown here is derived from an EMBL/GenBank/DDBJ whole genome shotgun (WGS) entry which is preliminary data.</text>
</comment>
<dbReference type="InterPro" id="IPR036390">
    <property type="entry name" value="WH_DNA-bd_sf"/>
</dbReference>
<feature type="region of interest" description="Disordered" evidence="10">
    <location>
        <begin position="540"/>
        <end position="565"/>
    </location>
</feature>
<evidence type="ECO:0000256" key="5">
    <source>
        <dbReference type="ARBA" id="ARBA00023235"/>
    </source>
</evidence>
<feature type="domain" description="SEC63" evidence="11">
    <location>
        <begin position="149"/>
        <end position="469"/>
    </location>
</feature>
<dbReference type="FunFam" id="1.10.10.10:FF:000012">
    <property type="entry name" value="U5 small nuclear ribonucleoprotein helicase"/>
    <property type="match status" value="1"/>
</dbReference>
<keyword evidence="2" id="KW-0378">Hydrolase</keyword>
<dbReference type="Gene3D" id="3.40.50.300">
    <property type="entry name" value="P-loop containing nucleotide triphosphate hydrolases"/>
    <property type="match status" value="1"/>
</dbReference>
<dbReference type="PANTHER" id="PTHR47835:SF3">
    <property type="entry name" value="HELICASE FOR MEIOSIS 1"/>
    <property type="match status" value="1"/>
</dbReference>
<name>A0A8H5MDH3_9AGAR</name>
<evidence type="ECO:0000256" key="4">
    <source>
        <dbReference type="ARBA" id="ARBA00022840"/>
    </source>
</evidence>
<keyword evidence="3" id="KW-0347">Helicase</keyword>
<keyword evidence="6" id="KW-0469">Meiosis</keyword>
<evidence type="ECO:0000256" key="2">
    <source>
        <dbReference type="ARBA" id="ARBA00022801"/>
    </source>
</evidence>
<keyword evidence="4" id="KW-0067">ATP-binding</keyword>
<dbReference type="SUPFAM" id="SSF46785">
    <property type="entry name" value="Winged helix' DNA-binding domain"/>
    <property type="match status" value="1"/>
</dbReference>
<keyword evidence="1" id="KW-0547">Nucleotide-binding</keyword>
<dbReference type="Pfam" id="PF02889">
    <property type="entry name" value="Sec63"/>
    <property type="match status" value="1"/>
</dbReference>
<gene>
    <name evidence="12" type="ORF">D9757_003730</name>
</gene>
<dbReference type="InterPro" id="IPR027417">
    <property type="entry name" value="P-loop_NTPase"/>
</dbReference>
<dbReference type="OrthoDB" id="5575at2759"/>
<feature type="region of interest" description="Disordered" evidence="10">
    <location>
        <begin position="688"/>
        <end position="725"/>
    </location>
</feature>